<feature type="region of interest" description="Disordered" evidence="1">
    <location>
        <begin position="391"/>
        <end position="411"/>
    </location>
</feature>
<dbReference type="GO" id="GO:0003677">
    <property type="term" value="F:DNA binding"/>
    <property type="evidence" value="ECO:0007669"/>
    <property type="project" value="InterPro"/>
</dbReference>
<dbReference type="GO" id="GO:0006355">
    <property type="term" value="P:regulation of DNA-templated transcription"/>
    <property type="evidence" value="ECO:0007669"/>
    <property type="project" value="InterPro"/>
</dbReference>
<sequence length="411" mass="44739">MDNIAASNEGCFLLFLGAILNLIGLSKKRNYPEGFQPAFSVETPYKQLWHQCGGPHSYVPREGENVLYFPQGHLEQIEDSNQQLPDILLPAKILCKVLNVQLWVENEQVYAHITLLPHQDVSTQSEAAIPDLPVPEPPCCNVCSFYKTPTACDTSAPGGLRKHTQLSVLTTTHLAITAGSLFNNLVSLLFAMPAIQHCSRVDPIELKVEMERRLGTQKAEKYFNLLTRYLSLKGNRNMISIVLKKDPPEWEKKELENYIAKDVYKGNASGPTKILARPCPCVSSRGRLLKRTPKLLPMPNAADTPAGEGTFGSKRKQPKRHHLNAIIAREISMPRIPVGTDDGSKNATLPSTRKRKDGVTNPNGLGVSEPSGSGSVVGKASRANVVALQADVVGGSGPSEPTSVARQASGV</sequence>
<feature type="region of interest" description="Disordered" evidence="1">
    <location>
        <begin position="295"/>
        <end position="320"/>
    </location>
</feature>
<evidence type="ECO:0000313" key="3">
    <source>
        <dbReference type="Proteomes" id="UP000245207"/>
    </source>
</evidence>
<accession>A0A2U1LQ25</accession>
<reference evidence="2 3" key="1">
    <citation type="journal article" date="2018" name="Mol. Plant">
        <title>The genome of Artemisia annua provides insight into the evolution of Asteraceae family and artemisinin biosynthesis.</title>
        <authorList>
            <person name="Shen Q."/>
            <person name="Zhang L."/>
            <person name="Liao Z."/>
            <person name="Wang S."/>
            <person name="Yan T."/>
            <person name="Shi P."/>
            <person name="Liu M."/>
            <person name="Fu X."/>
            <person name="Pan Q."/>
            <person name="Wang Y."/>
            <person name="Lv Z."/>
            <person name="Lu X."/>
            <person name="Zhang F."/>
            <person name="Jiang W."/>
            <person name="Ma Y."/>
            <person name="Chen M."/>
            <person name="Hao X."/>
            <person name="Li L."/>
            <person name="Tang Y."/>
            <person name="Lv G."/>
            <person name="Zhou Y."/>
            <person name="Sun X."/>
            <person name="Brodelius P.E."/>
            <person name="Rose J.K.C."/>
            <person name="Tang K."/>
        </authorList>
    </citation>
    <scope>NUCLEOTIDE SEQUENCE [LARGE SCALE GENOMIC DNA]</scope>
    <source>
        <strain evidence="3">cv. Huhao1</strain>
        <tissue evidence="2">Leaf</tissue>
    </source>
</reference>
<feature type="compositionally biased region" description="Low complexity" evidence="1">
    <location>
        <begin position="366"/>
        <end position="378"/>
    </location>
</feature>
<dbReference type="InterPro" id="IPR044835">
    <property type="entry name" value="ARF_plant"/>
</dbReference>
<keyword evidence="3" id="KW-1185">Reference proteome</keyword>
<dbReference type="AlphaFoldDB" id="A0A2U1LQ25"/>
<feature type="compositionally biased region" description="Polar residues" evidence="1">
    <location>
        <begin position="399"/>
        <end position="411"/>
    </location>
</feature>
<proteinExistence type="predicted"/>
<dbReference type="PANTHER" id="PTHR31384:SF96">
    <property type="entry name" value="AUXIN RESPONSE FACTOR 1"/>
    <property type="match status" value="1"/>
</dbReference>
<dbReference type="EMBL" id="PKPP01008285">
    <property type="protein sequence ID" value="PWA51102.1"/>
    <property type="molecule type" value="Genomic_DNA"/>
</dbReference>
<dbReference type="STRING" id="35608.A0A2U1LQ25"/>
<evidence type="ECO:0000313" key="2">
    <source>
        <dbReference type="EMBL" id="PWA51102.1"/>
    </source>
</evidence>
<organism evidence="2 3">
    <name type="scientific">Artemisia annua</name>
    <name type="common">Sweet wormwood</name>
    <dbReference type="NCBI Taxonomy" id="35608"/>
    <lineage>
        <taxon>Eukaryota</taxon>
        <taxon>Viridiplantae</taxon>
        <taxon>Streptophyta</taxon>
        <taxon>Embryophyta</taxon>
        <taxon>Tracheophyta</taxon>
        <taxon>Spermatophyta</taxon>
        <taxon>Magnoliopsida</taxon>
        <taxon>eudicotyledons</taxon>
        <taxon>Gunneridae</taxon>
        <taxon>Pentapetalae</taxon>
        <taxon>asterids</taxon>
        <taxon>campanulids</taxon>
        <taxon>Asterales</taxon>
        <taxon>Asteraceae</taxon>
        <taxon>Asteroideae</taxon>
        <taxon>Anthemideae</taxon>
        <taxon>Artemisiinae</taxon>
        <taxon>Artemisia</taxon>
    </lineage>
</organism>
<feature type="region of interest" description="Disordered" evidence="1">
    <location>
        <begin position="335"/>
        <end position="378"/>
    </location>
</feature>
<dbReference type="OrthoDB" id="1746976at2759"/>
<dbReference type="PANTHER" id="PTHR31384">
    <property type="entry name" value="AUXIN RESPONSE FACTOR 4-RELATED"/>
    <property type="match status" value="1"/>
</dbReference>
<dbReference type="Proteomes" id="UP000245207">
    <property type="component" value="Unassembled WGS sequence"/>
</dbReference>
<evidence type="ECO:0000256" key="1">
    <source>
        <dbReference type="SAM" id="MobiDB-lite"/>
    </source>
</evidence>
<dbReference type="GO" id="GO:0009725">
    <property type="term" value="P:response to hormone"/>
    <property type="evidence" value="ECO:0007669"/>
    <property type="project" value="InterPro"/>
</dbReference>
<protein>
    <submittedName>
        <fullName evidence="2">Auxin response factor 1</fullName>
    </submittedName>
</protein>
<name>A0A2U1LQ25_ARTAN</name>
<comment type="caution">
    <text evidence="2">The sequence shown here is derived from an EMBL/GenBank/DDBJ whole genome shotgun (WGS) entry which is preliminary data.</text>
</comment>
<gene>
    <name evidence="2" type="ORF">CTI12_AA468740</name>
</gene>